<evidence type="ECO:0000313" key="3">
    <source>
        <dbReference type="Proteomes" id="UP000037460"/>
    </source>
</evidence>
<dbReference type="Proteomes" id="UP000037460">
    <property type="component" value="Unassembled WGS sequence"/>
</dbReference>
<accession>A0A0M0JXM9</accession>
<feature type="region of interest" description="Disordered" evidence="1">
    <location>
        <begin position="1"/>
        <end position="22"/>
    </location>
</feature>
<dbReference type="EMBL" id="JWZX01002098">
    <property type="protein sequence ID" value="KOO31042.1"/>
    <property type="molecule type" value="Genomic_DNA"/>
</dbReference>
<dbReference type="AlphaFoldDB" id="A0A0M0JXM9"/>
<reference evidence="3" key="1">
    <citation type="journal article" date="2015" name="PLoS Genet.">
        <title>Genome Sequence and Transcriptome Analyses of Chrysochromulina tobin: Metabolic Tools for Enhanced Algal Fitness in the Prominent Order Prymnesiales (Haptophyceae).</title>
        <authorList>
            <person name="Hovde B.T."/>
            <person name="Deodato C.R."/>
            <person name="Hunsperger H.M."/>
            <person name="Ryken S.A."/>
            <person name="Yost W."/>
            <person name="Jha R.K."/>
            <person name="Patterson J."/>
            <person name="Monnat R.J. Jr."/>
            <person name="Barlow S.B."/>
            <person name="Starkenburg S.R."/>
            <person name="Cattolico R.A."/>
        </authorList>
    </citation>
    <scope>NUCLEOTIDE SEQUENCE</scope>
    <source>
        <strain evidence="3">CCMP291</strain>
    </source>
</reference>
<proteinExistence type="predicted"/>
<evidence type="ECO:0000256" key="1">
    <source>
        <dbReference type="SAM" id="MobiDB-lite"/>
    </source>
</evidence>
<comment type="caution">
    <text evidence="2">The sequence shown here is derived from an EMBL/GenBank/DDBJ whole genome shotgun (WGS) entry which is preliminary data.</text>
</comment>
<gene>
    <name evidence="2" type="ORF">Ctob_012599</name>
</gene>
<protein>
    <submittedName>
        <fullName evidence="2">Uncharacterized protein</fullName>
    </submittedName>
</protein>
<sequence length="137" mass="15708">MTSPKRRCARRKSRRNHCQRKWRPRRRGAQWARAVTCVTVSKRTTSTIAPTVPDGLDGDMCMTAEVVGIRWVWVRLGWYTCARIRPLPSVPTLLQYVRPPLAIISLLVASRLSHHHAHHSYHSIRSGHLDLIVLTTT</sequence>
<keyword evidence="3" id="KW-1185">Reference proteome</keyword>
<name>A0A0M0JXM9_9EUKA</name>
<organism evidence="2 3">
    <name type="scientific">Chrysochromulina tobinii</name>
    <dbReference type="NCBI Taxonomy" id="1460289"/>
    <lineage>
        <taxon>Eukaryota</taxon>
        <taxon>Haptista</taxon>
        <taxon>Haptophyta</taxon>
        <taxon>Prymnesiophyceae</taxon>
        <taxon>Prymnesiales</taxon>
        <taxon>Chrysochromulinaceae</taxon>
        <taxon>Chrysochromulina</taxon>
    </lineage>
</organism>
<evidence type="ECO:0000313" key="2">
    <source>
        <dbReference type="EMBL" id="KOO31042.1"/>
    </source>
</evidence>